<name>A0A090LIS7_STRRB</name>
<evidence type="ECO:0000313" key="3">
    <source>
        <dbReference type="Proteomes" id="UP000035682"/>
    </source>
</evidence>
<evidence type="ECO:0000313" key="4">
    <source>
        <dbReference type="WBParaSite" id="SRAE_2000429000.1"/>
    </source>
</evidence>
<keyword evidence="1" id="KW-0732">Signal</keyword>
<keyword evidence="3" id="KW-1185">Reference proteome</keyword>
<dbReference type="AlphaFoldDB" id="A0A090LIS7"/>
<feature type="signal peptide" evidence="1">
    <location>
        <begin position="1"/>
        <end position="23"/>
    </location>
</feature>
<dbReference type="EMBL" id="LN609529">
    <property type="protein sequence ID" value="CEF69643.1"/>
    <property type="molecule type" value="Genomic_DNA"/>
</dbReference>
<evidence type="ECO:0000313" key="2">
    <source>
        <dbReference type="EMBL" id="CEF69643.1"/>
    </source>
</evidence>
<evidence type="ECO:0000256" key="1">
    <source>
        <dbReference type="SAM" id="SignalP"/>
    </source>
</evidence>
<dbReference type="CTD" id="36382013"/>
<dbReference type="Proteomes" id="UP000035682">
    <property type="component" value="Unplaced"/>
</dbReference>
<dbReference type="WormBase" id="SRAE_2000429000">
    <property type="protein sequence ID" value="SRP04885"/>
    <property type="gene ID" value="WBGene00264520"/>
</dbReference>
<evidence type="ECO:0000313" key="5">
    <source>
        <dbReference type="WormBase" id="SRAE_2000429000"/>
    </source>
</evidence>
<accession>A0A090LIS7</accession>
<organism evidence="2">
    <name type="scientific">Strongyloides ratti</name>
    <name type="common">Parasitic roundworm</name>
    <dbReference type="NCBI Taxonomy" id="34506"/>
    <lineage>
        <taxon>Eukaryota</taxon>
        <taxon>Metazoa</taxon>
        <taxon>Ecdysozoa</taxon>
        <taxon>Nematoda</taxon>
        <taxon>Chromadorea</taxon>
        <taxon>Rhabditida</taxon>
        <taxon>Tylenchina</taxon>
        <taxon>Panagrolaimomorpha</taxon>
        <taxon>Strongyloidoidea</taxon>
        <taxon>Strongyloididae</taxon>
        <taxon>Strongyloides</taxon>
    </lineage>
</organism>
<dbReference type="RefSeq" id="XP_024508842.1">
    <property type="nucleotide sequence ID" value="XM_024643143.1"/>
</dbReference>
<feature type="chain" id="PRO_5015030917" evidence="1">
    <location>
        <begin position="24"/>
        <end position="100"/>
    </location>
</feature>
<proteinExistence type="predicted"/>
<gene>
    <name evidence="2 4 5" type="ORF">SRAE_2000429000</name>
</gene>
<dbReference type="GeneID" id="36382013"/>
<protein>
    <submittedName>
        <fullName evidence="2 4">Uncharacterized protein</fullName>
    </submittedName>
</protein>
<reference evidence="4" key="2">
    <citation type="submission" date="2020-12" db="UniProtKB">
        <authorList>
            <consortium name="WormBaseParasite"/>
        </authorList>
    </citation>
    <scope>IDENTIFICATION</scope>
</reference>
<dbReference type="WBParaSite" id="SRAE_2000429000.1">
    <property type="protein sequence ID" value="SRAE_2000429000.1"/>
    <property type="gene ID" value="WBGene00264520"/>
</dbReference>
<reference evidence="2 3" key="1">
    <citation type="submission" date="2014-09" db="EMBL/GenBank/DDBJ databases">
        <authorList>
            <person name="Martin A.A."/>
        </authorList>
    </citation>
    <scope>NUCLEOTIDE SEQUENCE</scope>
    <source>
        <strain evidence="3">ED321</strain>
        <strain evidence="2">ED321 Heterogonic</strain>
    </source>
</reference>
<sequence>MNNLFKLILVLLLIFEFPYESKAVERLFGVPLDFSLNLRNIFSKLRKRNRHNRRKNKKTTTTMATTTSTLTTTSMMIETSTAPTDFPYVDEFDPCNEILF</sequence>